<proteinExistence type="predicted"/>
<accession>A0A448ZCK2</accession>
<name>A0A448ZCK2_9STRA</name>
<reference evidence="1 2" key="1">
    <citation type="submission" date="2019-01" db="EMBL/GenBank/DDBJ databases">
        <authorList>
            <person name="Ferrante I. M."/>
        </authorList>
    </citation>
    <scope>NUCLEOTIDE SEQUENCE [LARGE SCALE GENOMIC DNA]</scope>
    <source>
        <strain evidence="1 2">B856</strain>
    </source>
</reference>
<evidence type="ECO:0000313" key="1">
    <source>
        <dbReference type="EMBL" id="VEU39714.1"/>
    </source>
</evidence>
<sequence>MGILARLRIRRFSDLPRWFDKVSIPWSVIVRHQPSESSSIPAQCSSSSRPSSVIRSHCDRSSFLMFTRLPIAARLRSVRQRQPSRESASRETRCETLVIASSVSRRQLASDSVWSWWERASATSPLPWMEWQLSSLAISRLDKSESWSRPLSVRRWDPRRSSSVILDVMQTPKLCAWGSSVYEYSPP</sequence>
<gene>
    <name evidence="1" type="ORF">PSNMU_V1.4_AUG-EV-PASAV3_0065740</name>
</gene>
<keyword evidence="2" id="KW-1185">Reference proteome</keyword>
<evidence type="ECO:0000313" key="2">
    <source>
        <dbReference type="Proteomes" id="UP000291116"/>
    </source>
</evidence>
<dbReference type="AlphaFoldDB" id="A0A448ZCK2"/>
<organism evidence="1 2">
    <name type="scientific">Pseudo-nitzschia multistriata</name>
    <dbReference type="NCBI Taxonomy" id="183589"/>
    <lineage>
        <taxon>Eukaryota</taxon>
        <taxon>Sar</taxon>
        <taxon>Stramenopiles</taxon>
        <taxon>Ochrophyta</taxon>
        <taxon>Bacillariophyta</taxon>
        <taxon>Bacillariophyceae</taxon>
        <taxon>Bacillariophycidae</taxon>
        <taxon>Bacillariales</taxon>
        <taxon>Bacillariaceae</taxon>
        <taxon>Pseudo-nitzschia</taxon>
    </lineage>
</organism>
<dbReference type="EMBL" id="CAACVS010000232">
    <property type="protein sequence ID" value="VEU39714.1"/>
    <property type="molecule type" value="Genomic_DNA"/>
</dbReference>
<protein>
    <submittedName>
        <fullName evidence="1">Uncharacterized protein</fullName>
    </submittedName>
</protein>
<dbReference type="Proteomes" id="UP000291116">
    <property type="component" value="Unassembled WGS sequence"/>
</dbReference>